<keyword evidence="6" id="KW-1185">Reference proteome</keyword>
<name>A0A3M7PA23_BRAPC</name>
<organism evidence="5 6">
    <name type="scientific">Brachionus plicatilis</name>
    <name type="common">Marine rotifer</name>
    <name type="synonym">Brachionus muelleri</name>
    <dbReference type="NCBI Taxonomy" id="10195"/>
    <lineage>
        <taxon>Eukaryota</taxon>
        <taxon>Metazoa</taxon>
        <taxon>Spiralia</taxon>
        <taxon>Gnathifera</taxon>
        <taxon>Rotifera</taxon>
        <taxon>Eurotatoria</taxon>
        <taxon>Monogononta</taxon>
        <taxon>Pseudotrocha</taxon>
        <taxon>Ploima</taxon>
        <taxon>Brachionidae</taxon>
        <taxon>Brachionus</taxon>
    </lineage>
</organism>
<dbReference type="PANTHER" id="PTHR11036:SF85">
    <property type="entry name" value="SI:CH211-113G11.6 ISOFORM X1"/>
    <property type="match status" value="1"/>
</dbReference>
<evidence type="ECO:0000259" key="4">
    <source>
        <dbReference type="PROSITE" id="PS51004"/>
    </source>
</evidence>
<dbReference type="PROSITE" id="PS51004">
    <property type="entry name" value="SEMA"/>
    <property type="match status" value="1"/>
</dbReference>
<dbReference type="AlphaFoldDB" id="A0A3M7PA23"/>
<dbReference type="SUPFAM" id="SSF101912">
    <property type="entry name" value="Sema domain"/>
    <property type="match status" value="1"/>
</dbReference>
<dbReference type="OrthoDB" id="9988752at2759"/>
<dbReference type="InterPro" id="IPR001627">
    <property type="entry name" value="Semap_dom"/>
</dbReference>
<accession>A0A3M7PA23</accession>
<evidence type="ECO:0000256" key="1">
    <source>
        <dbReference type="ARBA" id="ARBA00009492"/>
    </source>
</evidence>
<comment type="caution">
    <text evidence="5">The sequence shown here is derived from an EMBL/GenBank/DDBJ whole genome shotgun (WGS) entry which is preliminary data.</text>
</comment>
<evidence type="ECO:0000313" key="5">
    <source>
        <dbReference type="EMBL" id="RMZ95941.1"/>
    </source>
</evidence>
<comment type="caution">
    <text evidence="2">Lacks conserved residue(s) required for the propagation of feature annotation.</text>
</comment>
<dbReference type="SMART" id="SM00630">
    <property type="entry name" value="Sema"/>
    <property type="match status" value="1"/>
</dbReference>
<dbReference type="InterPro" id="IPR036352">
    <property type="entry name" value="Semap_dom_sf"/>
</dbReference>
<dbReference type="InterPro" id="IPR013151">
    <property type="entry name" value="Immunoglobulin_dom"/>
</dbReference>
<dbReference type="SUPFAM" id="SSF48726">
    <property type="entry name" value="Immunoglobulin"/>
    <property type="match status" value="1"/>
</dbReference>
<dbReference type="GO" id="GO:0071526">
    <property type="term" value="P:semaphorin-plexin signaling pathway"/>
    <property type="evidence" value="ECO:0007669"/>
    <property type="project" value="TreeGrafter"/>
</dbReference>
<reference evidence="5 6" key="1">
    <citation type="journal article" date="2018" name="Sci. Rep.">
        <title>Genomic signatures of local adaptation to the degree of environmental predictability in rotifers.</title>
        <authorList>
            <person name="Franch-Gras L."/>
            <person name="Hahn C."/>
            <person name="Garcia-Roger E.M."/>
            <person name="Carmona M.J."/>
            <person name="Serra M."/>
            <person name="Gomez A."/>
        </authorList>
    </citation>
    <scope>NUCLEOTIDE SEQUENCE [LARGE SCALE GENOMIC DNA]</scope>
    <source>
        <strain evidence="5">HYR1</strain>
    </source>
</reference>
<sequence>MFSIILVILTQVNFHFSLSNSLLKNPIKIENEFLIQFNNGDRSGNFSNFFHYHDSLFVTGTNYVYKLNPLNISERNPNFYREVFINPSNHLSNNSKRLKNHIKLLIFRERSQDLIICGTNLGKPHIKDLNVKDFSSIVEFDGFYLCPGVEEYKNLGHISYENPGNSKASTRGLMYSAIWKTDTNIYGEFARYGIYRQEIDLASKILKTLPDQNWLWEPDFISIIDHQDKIFYFFTEYSIEEFSLTKKIKRISRVARVCKSDEGLKSQKNSNLNNLWLTFRKINFNCENKYNNLVLVKQAKQKLIALFYDEEQGSIICETGLEQVKEMLENKNFWINRNHVINKENFHFYNEDFDCENIPKVNTEIQFHGNKIGEDEFLNELSFGFRPKSNSPNYQDQEILNEFLTKNTILDSHLIASVLLKLPVKITCISYEDYGEEIFHFGTSDNNLILLKRNSTRFLEPILLDLSPWIKNGNLVEILVKKDNVYLGTTNSVFQIKYKDLFKKFCKSINECFQCEKIFFCTWVNNACEYEQTSSKSQNCLRQYKEINFTLGENLKLECIEGYYGQIKWKKNQNRIEQADLDYFTNSAGQLYLVNMTKLHSGIYTCVSELNEDLLTYQVNPKPEETFLKVEKINQSTDHNFKNLTSFIENFEKLIEFFKNEC</sequence>
<dbReference type="InterPro" id="IPR036179">
    <property type="entry name" value="Ig-like_dom_sf"/>
</dbReference>
<dbReference type="GO" id="GO:0005886">
    <property type="term" value="C:plasma membrane"/>
    <property type="evidence" value="ECO:0007669"/>
    <property type="project" value="TreeGrafter"/>
</dbReference>
<evidence type="ECO:0000256" key="3">
    <source>
        <dbReference type="SAM" id="SignalP"/>
    </source>
</evidence>
<dbReference type="GO" id="GO:0030335">
    <property type="term" value="P:positive regulation of cell migration"/>
    <property type="evidence" value="ECO:0007669"/>
    <property type="project" value="TreeGrafter"/>
</dbReference>
<keyword evidence="3" id="KW-0732">Signal</keyword>
<dbReference type="PANTHER" id="PTHR11036">
    <property type="entry name" value="SEMAPHORIN"/>
    <property type="match status" value="1"/>
</dbReference>
<feature type="chain" id="PRO_5018163516" evidence="3">
    <location>
        <begin position="20"/>
        <end position="662"/>
    </location>
</feature>
<dbReference type="Pfam" id="PF00047">
    <property type="entry name" value="ig"/>
    <property type="match status" value="1"/>
</dbReference>
<comment type="similarity">
    <text evidence="1">Belongs to the semaphorin family.</text>
</comment>
<dbReference type="Gene3D" id="2.130.10.10">
    <property type="entry name" value="YVTN repeat-like/Quinoprotein amine dehydrogenase"/>
    <property type="match status" value="1"/>
</dbReference>
<dbReference type="InterPro" id="IPR027231">
    <property type="entry name" value="Semaphorin"/>
</dbReference>
<dbReference type="Gene3D" id="2.60.40.10">
    <property type="entry name" value="Immunoglobulins"/>
    <property type="match status" value="1"/>
</dbReference>
<dbReference type="InterPro" id="IPR015943">
    <property type="entry name" value="WD40/YVTN_repeat-like_dom_sf"/>
</dbReference>
<gene>
    <name evidence="5" type="ORF">BpHYR1_004402</name>
</gene>
<dbReference type="InterPro" id="IPR013783">
    <property type="entry name" value="Ig-like_fold"/>
</dbReference>
<feature type="domain" description="Sema" evidence="4">
    <location>
        <begin position="19"/>
        <end position="498"/>
    </location>
</feature>
<dbReference type="EMBL" id="REGN01012320">
    <property type="protein sequence ID" value="RMZ95941.1"/>
    <property type="molecule type" value="Genomic_DNA"/>
</dbReference>
<dbReference type="GO" id="GO:0007411">
    <property type="term" value="P:axon guidance"/>
    <property type="evidence" value="ECO:0007669"/>
    <property type="project" value="TreeGrafter"/>
</dbReference>
<dbReference type="GO" id="GO:0045499">
    <property type="term" value="F:chemorepellent activity"/>
    <property type="evidence" value="ECO:0007669"/>
    <property type="project" value="TreeGrafter"/>
</dbReference>
<dbReference type="Proteomes" id="UP000276133">
    <property type="component" value="Unassembled WGS sequence"/>
</dbReference>
<feature type="signal peptide" evidence="3">
    <location>
        <begin position="1"/>
        <end position="19"/>
    </location>
</feature>
<protein>
    <submittedName>
        <fullName evidence="5">Semaphorin-2A</fullName>
    </submittedName>
</protein>
<evidence type="ECO:0000313" key="6">
    <source>
        <dbReference type="Proteomes" id="UP000276133"/>
    </source>
</evidence>
<evidence type="ECO:0000256" key="2">
    <source>
        <dbReference type="PROSITE-ProRule" id="PRU00352"/>
    </source>
</evidence>
<proteinExistence type="inferred from homology"/>
<dbReference type="STRING" id="10195.A0A3M7PA23"/>
<dbReference type="GO" id="GO:0030215">
    <property type="term" value="F:semaphorin receptor binding"/>
    <property type="evidence" value="ECO:0007669"/>
    <property type="project" value="InterPro"/>
</dbReference>